<proteinExistence type="predicted"/>
<reference evidence="1" key="1">
    <citation type="submission" date="2022-07" db="EMBL/GenBank/DDBJ databases">
        <title>Complete genome sequence of Salinispirillum sp. LH10-3-1 capable of multiple carbohydrate inversion isolated from a soda lake.</title>
        <authorList>
            <person name="Liu J."/>
            <person name="Zhai Y."/>
            <person name="Zhang H."/>
            <person name="Yang H."/>
            <person name="Qu J."/>
            <person name="Li J."/>
        </authorList>
    </citation>
    <scope>NUCLEOTIDE SEQUENCE</scope>
    <source>
        <strain evidence="1">LH 10-3-1</strain>
    </source>
</reference>
<evidence type="ECO:0008006" key="2">
    <source>
        <dbReference type="Google" id="ProtNLM"/>
    </source>
</evidence>
<name>A0AB38YEB4_9GAMM</name>
<dbReference type="AlphaFoldDB" id="A0AB38YEB4"/>
<organism evidence="1">
    <name type="scientific">Salinispirillum sp. LH 10-3-1</name>
    <dbReference type="NCBI Taxonomy" id="2952525"/>
    <lineage>
        <taxon>Bacteria</taxon>
        <taxon>Pseudomonadati</taxon>
        <taxon>Pseudomonadota</taxon>
        <taxon>Gammaproteobacteria</taxon>
        <taxon>Oceanospirillales</taxon>
        <taxon>Saccharospirillaceae</taxon>
        <taxon>Salinispirillum</taxon>
    </lineage>
</organism>
<sequence length="576" mass="64782">MPEKTTAYLKPVEATQKSLSFCAARERDLTDWVGELPVVNLAETGRRLYGALRELNQLKSSPQDRLAFLNILAPSVEYAADGLFRRHLDSLYNLDDTERKVAGLAQALHVELATGYKSVALDAGTTWALSRKETVARALHHCTWALLPNLKRALSLYLPAPTGLWGELHQLYRVARKAETARTEFPWQDKASTLEQGYFAALLLSTSQTFQLQKHELDPLFRACVTWSRFIKLARAPDGVYLIEPNSDSAPQYITEYTTLLPDSLCLDTRALVRAIKEKREQLPAVHGFSDRLADHLALAWDRAQPRRFRRQEAEGRIGVTVGLSAVHKLLSGGQTFESYVRQYRDTKLVDDPEQRFAARATRTELANRDVWEDSFDAGLNAIPTIQMDTAKLEEEFVDVSPVTEYGAVLRDKSPRGYCLQWPGETPNNLVTGELIAVRDERSKHRTIGLIRWVRKAPGEGLLIGVELLSPNAQACAVRVLNKTGKHSDFLRSIALPEIKAIAQPESVIIPRLAIKVGQKAQLYRQGKEHAYRLTQKITETSAVGQFSIVPIQNNLDKAAEPKKTEWTEDPLWRAF</sequence>
<protein>
    <recommendedName>
        <fullName evidence="2">GTPase</fullName>
    </recommendedName>
</protein>
<gene>
    <name evidence="1" type="ORF">NFC81_13445</name>
</gene>
<evidence type="ECO:0000313" key="1">
    <source>
        <dbReference type="EMBL" id="WLD57708.1"/>
    </source>
</evidence>
<dbReference type="RefSeq" id="WP_304994993.1">
    <property type="nucleotide sequence ID" value="NZ_CP101717.1"/>
</dbReference>
<accession>A0AB38YEB4</accession>
<dbReference type="EMBL" id="CP101717">
    <property type="protein sequence ID" value="WLD57708.1"/>
    <property type="molecule type" value="Genomic_DNA"/>
</dbReference>